<evidence type="ECO:0000256" key="2">
    <source>
        <dbReference type="ARBA" id="ARBA00013194"/>
    </source>
</evidence>
<dbReference type="EC" id="5.2.1.8" evidence="2"/>
<dbReference type="PANTHER" id="PTHR47245">
    <property type="entry name" value="PEPTIDYLPROLYL ISOMERASE"/>
    <property type="match status" value="1"/>
</dbReference>
<evidence type="ECO:0000256" key="4">
    <source>
        <dbReference type="ARBA" id="ARBA00023110"/>
    </source>
</evidence>
<dbReference type="InterPro" id="IPR027304">
    <property type="entry name" value="Trigger_fact/SurA_dom_sf"/>
</dbReference>
<dbReference type="InterPro" id="IPR000297">
    <property type="entry name" value="PPIase_PpiC"/>
</dbReference>
<evidence type="ECO:0000256" key="1">
    <source>
        <dbReference type="ARBA" id="ARBA00000971"/>
    </source>
</evidence>
<dbReference type="InterPro" id="IPR050245">
    <property type="entry name" value="PrsA_foldase"/>
</dbReference>
<dbReference type="RefSeq" id="WP_189003688.1">
    <property type="nucleotide sequence ID" value="NZ_BMPP01000001.1"/>
</dbReference>
<keyword evidence="4 6" id="KW-0697">Rotamase</keyword>
<comment type="caution">
    <text evidence="9">The sequence shown here is derived from an EMBL/GenBank/DDBJ whole genome shotgun (WGS) entry which is preliminary data.</text>
</comment>
<dbReference type="SUPFAM" id="SSF109998">
    <property type="entry name" value="Triger factor/SurA peptide-binding domain-like"/>
    <property type="match status" value="2"/>
</dbReference>
<protein>
    <recommendedName>
        <fullName evidence="2">peptidylprolyl isomerase</fullName>
        <ecNumber evidence="2">5.2.1.8</ecNumber>
    </recommendedName>
</protein>
<sequence>MKKKKVVNGLLIVLALLLVVGMAYQFTPSLGSLFSSQNKGTPALVVNGRTVTAEELDAVRRSNPVLSSTDTGILGDDFKTFTVTQKVRQVLVAQAASDIKVSRDDVSAEVKKIREANNLTDNKAWTDALQGVGLTDATYRAQLREQLAVNRKIEELRKAVPAATEAEAKLHYDLNPEKFQSEARIVGRQIVVAKEAKAKELLAQIRGGADFAAVAKANSTEFADRGGSLGPIENGKPRPVAQVALPAEVGAAAFALTKGGVTDVVASGDKFYIVKVEQYLAPATKPFAEAKADAVTAVNEQKKNAALEEWVEGLEKGVKIEVKDPNWRTVNPTVATVGGQNVRHSDVIGQVVGNEQFGQLLQQVPGDQAAQLVNGMLKPQVTQQLISSYAAPQIARSLKLPVTGTRQEKAAAIAAYGSRNVKVTDADVQAFYAQNRAQFESPATATVDEASFKDRSKALVFRNSWNGQGSFASAASKQGGTVSERGSVTAGDGKLGQELNAAVFSARNLKSAGEGSLSDVIKVGERYSVAYVTDLKPAATQPLSAVRDQIESQVLATKRNAAGQEFLAKQVANLNPTDKLKEVLAAQEKRVAAAAPKAAPKTDSSAPGTGTPGTTPATGSDSEAPPAEK</sequence>
<evidence type="ECO:0000256" key="7">
    <source>
        <dbReference type="SAM" id="MobiDB-lite"/>
    </source>
</evidence>
<dbReference type="Gene3D" id="3.10.50.40">
    <property type="match status" value="2"/>
</dbReference>
<dbReference type="GO" id="GO:0016853">
    <property type="term" value="F:isomerase activity"/>
    <property type="evidence" value="ECO:0007669"/>
    <property type="project" value="UniProtKB-KW"/>
</dbReference>
<evidence type="ECO:0000313" key="10">
    <source>
        <dbReference type="Proteomes" id="UP000647587"/>
    </source>
</evidence>
<comment type="catalytic activity">
    <reaction evidence="1">
        <text>[protein]-peptidylproline (omega=180) = [protein]-peptidylproline (omega=0)</text>
        <dbReference type="Rhea" id="RHEA:16237"/>
        <dbReference type="Rhea" id="RHEA-COMP:10747"/>
        <dbReference type="Rhea" id="RHEA-COMP:10748"/>
        <dbReference type="ChEBI" id="CHEBI:83833"/>
        <dbReference type="ChEBI" id="CHEBI:83834"/>
        <dbReference type="EC" id="5.2.1.8"/>
    </reaction>
</comment>
<name>A0ABQ2EL07_9DEIO</name>
<evidence type="ECO:0000256" key="5">
    <source>
        <dbReference type="ARBA" id="ARBA00023235"/>
    </source>
</evidence>
<dbReference type="Proteomes" id="UP000647587">
    <property type="component" value="Unassembled WGS sequence"/>
</dbReference>
<keyword evidence="5 6" id="KW-0413">Isomerase</keyword>
<evidence type="ECO:0000313" key="9">
    <source>
        <dbReference type="EMBL" id="GGK12417.1"/>
    </source>
</evidence>
<keyword evidence="3" id="KW-0732">Signal</keyword>
<feature type="region of interest" description="Disordered" evidence="7">
    <location>
        <begin position="589"/>
        <end position="629"/>
    </location>
</feature>
<proteinExistence type="predicted"/>
<gene>
    <name evidence="9" type="ORF">GCM10008955_02070</name>
</gene>
<dbReference type="PANTHER" id="PTHR47245:SF1">
    <property type="entry name" value="FOLDASE PROTEIN PRSA"/>
    <property type="match status" value="1"/>
</dbReference>
<dbReference type="PROSITE" id="PS50198">
    <property type="entry name" value="PPIC_PPIASE_2"/>
    <property type="match status" value="1"/>
</dbReference>
<organism evidence="9 10">
    <name type="scientific">Deinococcus malanensis</name>
    <dbReference type="NCBI Taxonomy" id="1706855"/>
    <lineage>
        <taxon>Bacteria</taxon>
        <taxon>Thermotogati</taxon>
        <taxon>Deinococcota</taxon>
        <taxon>Deinococci</taxon>
        <taxon>Deinococcales</taxon>
        <taxon>Deinococcaceae</taxon>
        <taxon>Deinococcus</taxon>
    </lineage>
</organism>
<dbReference type="SUPFAM" id="SSF54534">
    <property type="entry name" value="FKBP-like"/>
    <property type="match status" value="1"/>
</dbReference>
<reference evidence="10" key="1">
    <citation type="journal article" date="2019" name="Int. J. Syst. Evol. Microbiol.">
        <title>The Global Catalogue of Microorganisms (GCM) 10K type strain sequencing project: providing services to taxonomists for standard genome sequencing and annotation.</title>
        <authorList>
            <consortium name="The Broad Institute Genomics Platform"/>
            <consortium name="The Broad Institute Genome Sequencing Center for Infectious Disease"/>
            <person name="Wu L."/>
            <person name="Ma J."/>
        </authorList>
    </citation>
    <scope>NUCLEOTIDE SEQUENCE [LARGE SCALE GENOMIC DNA]</scope>
    <source>
        <strain evidence="10">JCM 30331</strain>
    </source>
</reference>
<evidence type="ECO:0000256" key="3">
    <source>
        <dbReference type="ARBA" id="ARBA00022729"/>
    </source>
</evidence>
<evidence type="ECO:0000256" key="6">
    <source>
        <dbReference type="PROSITE-ProRule" id="PRU00278"/>
    </source>
</evidence>
<accession>A0ABQ2EL07</accession>
<evidence type="ECO:0000259" key="8">
    <source>
        <dbReference type="PROSITE" id="PS50198"/>
    </source>
</evidence>
<dbReference type="Pfam" id="PF13624">
    <property type="entry name" value="SurA_N_3"/>
    <property type="match status" value="1"/>
</dbReference>
<dbReference type="Gene3D" id="1.10.4030.10">
    <property type="entry name" value="Porin chaperone SurA, peptide-binding domain"/>
    <property type="match status" value="2"/>
</dbReference>
<feature type="compositionally biased region" description="Low complexity" evidence="7">
    <location>
        <begin position="592"/>
        <end position="622"/>
    </location>
</feature>
<feature type="domain" description="PpiC" evidence="8">
    <location>
        <begin position="182"/>
        <end position="278"/>
    </location>
</feature>
<dbReference type="Pfam" id="PF13145">
    <property type="entry name" value="Rotamase_2"/>
    <property type="match status" value="2"/>
</dbReference>
<keyword evidence="10" id="KW-1185">Reference proteome</keyword>
<dbReference type="InterPro" id="IPR046357">
    <property type="entry name" value="PPIase_dom_sf"/>
</dbReference>
<dbReference type="EMBL" id="BMPP01000001">
    <property type="protein sequence ID" value="GGK12417.1"/>
    <property type="molecule type" value="Genomic_DNA"/>
</dbReference>